<dbReference type="EMBL" id="CM042889">
    <property type="protein sequence ID" value="KAI4320284.1"/>
    <property type="molecule type" value="Genomic_DNA"/>
</dbReference>
<reference evidence="2" key="1">
    <citation type="journal article" date="2023" name="Front. Plant Sci.">
        <title>Chromosomal-level genome assembly of Melastoma candidum provides insights into trichome evolution.</title>
        <authorList>
            <person name="Zhong Y."/>
            <person name="Wu W."/>
            <person name="Sun C."/>
            <person name="Zou P."/>
            <person name="Liu Y."/>
            <person name="Dai S."/>
            <person name="Zhou R."/>
        </authorList>
    </citation>
    <scope>NUCLEOTIDE SEQUENCE [LARGE SCALE GENOMIC DNA]</scope>
</reference>
<evidence type="ECO:0000313" key="1">
    <source>
        <dbReference type="EMBL" id="KAI4320284.1"/>
    </source>
</evidence>
<evidence type="ECO:0000313" key="2">
    <source>
        <dbReference type="Proteomes" id="UP001057402"/>
    </source>
</evidence>
<proteinExistence type="predicted"/>
<dbReference type="Proteomes" id="UP001057402">
    <property type="component" value="Chromosome 10"/>
</dbReference>
<name>A0ACB9MA61_9MYRT</name>
<keyword evidence="2" id="KW-1185">Reference proteome</keyword>
<organism evidence="1 2">
    <name type="scientific">Melastoma candidum</name>
    <dbReference type="NCBI Taxonomy" id="119954"/>
    <lineage>
        <taxon>Eukaryota</taxon>
        <taxon>Viridiplantae</taxon>
        <taxon>Streptophyta</taxon>
        <taxon>Embryophyta</taxon>
        <taxon>Tracheophyta</taxon>
        <taxon>Spermatophyta</taxon>
        <taxon>Magnoliopsida</taxon>
        <taxon>eudicotyledons</taxon>
        <taxon>Gunneridae</taxon>
        <taxon>Pentapetalae</taxon>
        <taxon>rosids</taxon>
        <taxon>malvids</taxon>
        <taxon>Myrtales</taxon>
        <taxon>Melastomataceae</taxon>
        <taxon>Melastomatoideae</taxon>
        <taxon>Melastomateae</taxon>
        <taxon>Melastoma</taxon>
    </lineage>
</organism>
<comment type="caution">
    <text evidence="1">The sequence shown here is derived from an EMBL/GenBank/DDBJ whole genome shotgun (WGS) entry which is preliminary data.</text>
</comment>
<accession>A0ACB9MA61</accession>
<protein>
    <submittedName>
        <fullName evidence="1">Uncharacterized protein</fullName>
    </submittedName>
</protein>
<gene>
    <name evidence="1" type="ORF">MLD38_033780</name>
</gene>
<sequence length="885" mass="99266">MRTRSDSKKRKIAEGLALASQSSVDKLLKKGQRGSSKKDQIDDPDGQHGSSSGTTWLEVDQDHSGDRLENELEAEVSHAADEDQREEVDGSGYNYPVAGEEMDDSDWENGDVEGVDTDKDVASITVEFTQSPGLALKKPVRRATAEEKELAELTHKVHLLCLLARGRLIDKACNDSLIQASLLSVMPSQFLKISEMQRLDAKTLSPLVSWFHGHFKVTESTSAAKSSDSALTHALATQEGSPEEITALSVALFRALKLTTRFVSVLDVVSLKPDFGKSNFYSQERCDEDKEIFKSPTTMVTKRNKKSLDSVQCKEEKNDVASPPDASGSKASHEANKLLSGESTQELKRKGDIEFAMQMEMAVTATAFDARQTSLNSSEEIQSSSSTKRIRNCLGETSSSSQNVSTAIGARKVGYPMFWAEVFCSQENLTGRWVHVDAVNAVVDGEDKVEAAAAACRKFLRYVVAFAGNGAKDVTRRYCRRWYRIAQQRINSTWWDTVLAPLRKLELRATADLLSSSNESSLSDGQQGMDVDPECLAINDFLATRSSIEDMELETRALTEPLPTNQQAYRRHPLYVLEKWLQKNQILHPKGPILGFCSGHPVYPRSCVKDLKSKEKWLRDGLQVKANERPAKVLRQLRKNKNSLNLEDDNLRAADPEEVVELYGQWQMEELQLPHAVDGVVPKNERGNVEVWSEKCIPHGTVHLRLPRAHTLAKRLEIDYAPAMVGFDFRNGRAMPVFDGIVVCSEFKEIILDAYAEEEERRNAEERKRKQAEALARWCRLVSSVLTRERLRNCYGEDSRSKDSPYSKRPKNQSNASISPPDNKNKLVLPGQQVSESSRMIRLSLTRSEEDHEHVFLEENETFDEESTTKTKRCLCGFTVQVEEL</sequence>